<organism evidence="4">
    <name type="scientific">Tanacetum cinerariifolium</name>
    <name type="common">Dalmatian daisy</name>
    <name type="synonym">Chrysanthemum cinerariifolium</name>
    <dbReference type="NCBI Taxonomy" id="118510"/>
    <lineage>
        <taxon>Eukaryota</taxon>
        <taxon>Viridiplantae</taxon>
        <taxon>Streptophyta</taxon>
        <taxon>Embryophyta</taxon>
        <taxon>Tracheophyta</taxon>
        <taxon>Spermatophyta</taxon>
        <taxon>Magnoliopsida</taxon>
        <taxon>eudicotyledons</taxon>
        <taxon>Gunneridae</taxon>
        <taxon>Pentapetalae</taxon>
        <taxon>asterids</taxon>
        <taxon>campanulids</taxon>
        <taxon>Asterales</taxon>
        <taxon>Asteraceae</taxon>
        <taxon>Asteroideae</taxon>
        <taxon>Anthemideae</taxon>
        <taxon>Anthemidinae</taxon>
        <taxon>Tanacetum</taxon>
    </lineage>
</organism>
<dbReference type="CDD" id="cd09272">
    <property type="entry name" value="RNase_HI_RT_Ty1"/>
    <property type="match status" value="1"/>
</dbReference>
<dbReference type="Pfam" id="PF07727">
    <property type="entry name" value="RVT_2"/>
    <property type="match status" value="1"/>
</dbReference>
<feature type="domain" description="Reverse transcriptase Ty1/copia-type" evidence="2">
    <location>
        <begin position="476"/>
        <end position="629"/>
    </location>
</feature>
<dbReference type="EMBL" id="BKCJ010005780">
    <property type="protein sequence ID" value="GEU68599.1"/>
    <property type="molecule type" value="Genomic_DNA"/>
</dbReference>
<dbReference type="PANTHER" id="PTHR11439">
    <property type="entry name" value="GAG-POL-RELATED RETROTRANSPOSON"/>
    <property type="match status" value="1"/>
</dbReference>
<evidence type="ECO:0000259" key="3">
    <source>
        <dbReference type="Pfam" id="PF13976"/>
    </source>
</evidence>
<evidence type="ECO:0000259" key="2">
    <source>
        <dbReference type="Pfam" id="PF07727"/>
    </source>
</evidence>
<dbReference type="InterPro" id="IPR025724">
    <property type="entry name" value="GAG-pre-integrase_dom"/>
</dbReference>
<feature type="compositionally biased region" description="Polar residues" evidence="1">
    <location>
        <begin position="165"/>
        <end position="176"/>
    </location>
</feature>
<evidence type="ECO:0000313" key="4">
    <source>
        <dbReference type="EMBL" id="GEU68599.1"/>
    </source>
</evidence>
<gene>
    <name evidence="4" type="ORF">Tci_040577</name>
</gene>
<name>A0A6L2M571_TANCI</name>
<feature type="region of interest" description="Disordered" evidence="1">
    <location>
        <begin position="160"/>
        <end position="179"/>
    </location>
</feature>
<dbReference type="InterPro" id="IPR013103">
    <property type="entry name" value="RVT_2"/>
</dbReference>
<sequence>MVKHFEASMMGEMKSFLGLQVNQFLNGIFINQSKYILDILKKFGMENYDTVPTPMVEQAKLKLDLVEKPVNHTDYRSIIGSLMYVTSSRPDIMFATIILAYVDGVTRIISLERKINPRNPQHAFKKCEACGGPNHTTTNHYDIEWFKNGEAHKAKKAEALKSTRAESSNANRSKTPTKGPKVVFRDDSTCITKGYGSIKCNGIVFTKKRGIISNSNKEIVMIAPRVRDVYVLDMTSSARESCFFAKASKNLNWLWHKRLAHLNFKTINKLAKQNLIVGLPLLVYSKDKPCSSCDKGKHHRASFKTKQTPSIKKCLHLLHMDLFRPVTPRSINHEKYTLVIVDEYSRVFNTRRQQIEETYHITFDESPEAIKFSKPSVDNINITKSKRYPPNEYLHPYKPSQRGHFSKTYYNPKSTLNCYINGVTRAMANQLSAALAYECLFVDFLSKEEPKKVSEALKHPGWVDAMQDELNLFARNKVWTLVPAPYGKTIIGSRWVYRNKRDETRIVIKNKARLVAQGYNQQEGIDYDETFSLVTRLEAIIIFLAFATYMNFIAYQIDVKSAFLNGKLKEVYVKQPPDFESNEFPNHVCKLDKALYGLKQAPRAWYKTLSTFLTEHKFARGKIDNTLFLYKTQTDENPKESHFIIVKRIFKYLKGTPSLGLWYPKCLAFDLKGYSDSDYVGCNMDRKSTSVEAEYVAAAGCCANILCMKSQLTDYDIVYEKVLIFCDNTSAIEISNNLVLHSRTKHIDIRYHFIRDPILKGDIELHFIPT</sequence>
<accession>A0A6L2M571</accession>
<dbReference type="SUPFAM" id="SSF56672">
    <property type="entry name" value="DNA/RNA polymerases"/>
    <property type="match status" value="1"/>
</dbReference>
<feature type="domain" description="GAG-pre-integrase" evidence="3">
    <location>
        <begin position="229"/>
        <end position="298"/>
    </location>
</feature>
<proteinExistence type="predicted"/>
<evidence type="ECO:0000256" key="1">
    <source>
        <dbReference type="SAM" id="MobiDB-lite"/>
    </source>
</evidence>
<dbReference type="InterPro" id="IPR043502">
    <property type="entry name" value="DNA/RNA_pol_sf"/>
</dbReference>
<protein>
    <submittedName>
        <fullName evidence="4">Retrovirus-related Pol polyprotein from transposon TNT 1-94</fullName>
    </submittedName>
</protein>
<reference evidence="4" key="1">
    <citation type="journal article" date="2019" name="Sci. Rep.">
        <title>Draft genome of Tanacetum cinerariifolium, the natural source of mosquito coil.</title>
        <authorList>
            <person name="Yamashiro T."/>
            <person name="Shiraishi A."/>
            <person name="Satake H."/>
            <person name="Nakayama K."/>
        </authorList>
    </citation>
    <scope>NUCLEOTIDE SEQUENCE</scope>
</reference>
<dbReference type="Pfam" id="PF13976">
    <property type="entry name" value="gag_pre-integrs"/>
    <property type="match status" value="1"/>
</dbReference>
<comment type="caution">
    <text evidence="4">The sequence shown here is derived from an EMBL/GenBank/DDBJ whole genome shotgun (WGS) entry which is preliminary data.</text>
</comment>
<dbReference type="PANTHER" id="PTHR11439:SF495">
    <property type="entry name" value="REVERSE TRANSCRIPTASE, RNA-DEPENDENT DNA POLYMERASE-RELATED"/>
    <property type="match status" value="1"/>
</dbReference>
<dbReference type="AlphaFoldDB" id="A0A6L2M571"/>